<feature type="compositionally biased region" description="Polar residues" evidence="1">
    <location>
        <begin position="177"/>
        <end position="190"/>
    </location>
</feature>
<dbReference type="Proteomes" id="UP000005240">
    <property type="component" value="Unassembled WGS sequence"/>
</dbReference>
<evidence type="ECO:0000313" key="5">
    <source>
        <dbReference type="Proteomes" id="UP000005240"/>
    </source>
</evidence>
<feature type="compositionally biased region" description="Pro residues" evidence="1">
    <location>
        <begin position="149"/>
        <end position="161"/>
    </location>
</feature>
<name>A0A180G8U9_PUCT1</name>
<feature type="region of interest" description="Disordered" evidence="1">
    <location>
        <begin position="110"/>
        <end position="190"/>
    </location>
</feature>
<dbReference type="VEuPathDB" id="FungiDB:PTTG_06035"/>
<sequence length="190" mass="20188">MASNPQPQSTQTDQNSQNPSPNTVTQTQPCLLGYNSAECLLLVKAVKKANNLKQNFKGLAQTVKPTGNSTCPEHVREAKKVNDLINEKANECVLGSLSSGDKRNGVGAEVALSKDDDVDVNDNPSGGKVDPTPQESILLSGWSQTQTPNPKPNSISPPPKFIAPKPSRSLDPFTVNPGPTISNVKCESTI</sequence>
<evidence type="ECO:0000259" key="2">
    <source>
        <dbReference type="Pfam" id="PF20681"/>
    </source>
</evidence>
<keyword evidence="5" id="KW-1185">Reference proteome</keyword>
<feature type="compositionally biased region" description="Polar residues" evidence="1">
    <location>
        <begin position="133"/>
        <end position="147"/>
    </location>
</feature>
<dbReference type="EMBL" id="ADAS02000141">
    <property type="protein sequence ID" value="OAV89081.1"/>
    <property type="molecule type" value="Genomic_DNA"/>
</dbReference>
<dbReference type="PANTHER" id="PTHR34409">
    <property type="entry name" value="SET DOMAIN-CONTAINING PROTEIN"/>
    <property type="match status" value="1"/>
</dbReference>
<evidence type="ECO:0000256" key="1">
    <source>
        <dbReference type="SAM" id="MobiDB-lite"/>
    </source>
</evidence>
<dbReference type="Pfam" id="PF20681">
    <property type="entry name" value="DUF6818"/>
    <property type="match status" value="1"/>
</dbReference>
<dbReference type="InterPro" id="IPR049203">
    <property type="entry name" value="DUF6818"/>
</dbReference>
<proteinExistence type="predicted"/>
<evidence type="ECO:0000313" key="4">
    <source>
        <dbReference type="EnsemblFungi" id="PTTG_06035-t43_1-p1"/>
    </source>
</evidence>
<reference evidence="4" key="4">
    <citation type="submission" date="2025-05" db="UniProtKB">
        <authorList>
            <consortium name="EnsemblFungi"/>
        </authorList>
    </citation>
    <scope>IDENTIFICATION</scope>
    <source>
        <strain evidence="4">isolate 1-1 / race 1 (BBBD)</strain>
    </source>
</reference>
<feature type="domain" description="DUF6818" evidence="2">
    <location>
        <begin position="50"/>
        <end position="90"/>
    </location>
</feature>
<gene>
    <name evidence="3" type="ORF">PTTG_06035</name>
</gene>
<reference evidence="3" key="1">
    <citation type="submission" date="2009-11" db="EMBL/GenBank/DDBJ databases">
        <authorList>
            <consortium name="The Broad Institute Genome Sequencing Platform"/>
            <person name="Ward D."/>
            <person name="Feldgarden M."/>
            <person name="Earl A."/>
            <person name="Young S.K."/>
            <person name="Zeng Q."/>
            <person name="Koehrsen M."/>
            <person name="Alvarado L."/>
            <person name="Berlin A."/>
            <person name="Bochicchio J."/>
            <person name="Borenstein D."/>
            <person name="Chapman S.B."/>
            <person name="Chen Z."/>
            <person name="Engels R."/>
            <person name="Freedman E."/>
            <person name="Gellesch M."/>
            <person name="Goldberg J."/>
            <person name="Griggs A."/>
            <person name="Gujja S."/>
            <person name="Heilman E."/>
            <person name="Heiman D."/>
            <person name="Hepburn T."/>
            <person name="Howarth C."/>
            <person name="Jen D."/>
            <person name="Larson L."/>
            <person name="Lewis B."/>
            <person name="Mehta T."/>
            <person name="Park D."/>
            <person name="Pearson M."/>
            <person name="Roberts A."/>
            <person name="Saif S."/>
            <person name="Shea T."/>
            <person name="Shenoy N."/>
            <person name="Sisk P."/>
            <person name="Stolte C."/>
            <person name="Sykes S."/>
            <person name="Thomson T."/>
            <person name="Walk T."/>
            <person name="White J."/>
            <person name="Yandava C."/>
            <person name="Izard J."/>
            <person name="Baranova O.V."/>
            <person name="Blanton J.M."/>
            <person name="Tanner A.C."/>
            <person name="Dewhirst F.E."/>
            <person name="Haas B."/>
            <person name="Nusbaum C."/>
            <person name="Birren B."/>
        </authorList>
    </citation>
    <scope>NUCLEOTIDE SEQUENCE [LARGE SCALE GENOMIC DNA]</scope>
    <source>
        <strain evidence="3">1-1 BBBD Race 1</strain>
    </source>
</reference>
<dbReference type="EnsemblFungi" id="PTTG_06035-t43_1">
    <property type="protein sequence ID" value="PTTG_06035-t43_1-p1"/>
    <property type="gene ID" value="PTTG_06035"/>
</dbReference>
<dbReference type="PANTHER" id="PTHR34409:SF1">
    <property type="entry name" value="MYB-LIKE DOMAIN-CONTAINING PROTEIN"/>
    <property type="match status" value="1"/>
</dbReference>
<feature type="region of interest" description="Disordered" evidence="1">
    <location>
        <begin position="1"/>
        <end position="28"/>
    </location>
</feature>
<reference evidence="3" key="2">
    <citation type="submission" date="2016-05" db="EMBL/GenBank/DDBJ databases">
        <title>Comparative analysis highlights variable genome content of wheat rusts and divergence of the mating loci.</title>
        <authorList>
            <person name="Cuomo C.A."/>
            <person name="Bakkeren G."/>
            <person name="Szabo L."/>
            <person name="Khalil H."/>
            <person name="Joly D."/>
            <person name="Goldberg J."/>
            <person name="Young S."/>
            <person name="Zeng Q."/>
            <person name="Fellers J."/>
        </authorList>
    </citation>
    <scope>NUCLEOTIDE SEQUENCE [LARGE SCALE GENOMIC DNA]</scope>
    <source>
        <strain evidence="3">1-1 BBBD Race 1</strain>
    </source>
</reference>
<protein>
    <recommendedName>
        <fullName evidence="2">DUF6818 domain-containing protein</fullName>
    </recommendedName>
</protein>
<evidence type="ECO:0000313" key="3">
    <source>
        <dbReference type="EMBL" id="OAV89081.1"/>
    </source>
</evidence>
<dbReference type="AlphaFoldDB" id="A0A180G8U9"/>
<reference evidence="4 5" key="3">
    <citation type="journal article" date="2017" name="G3 (Bethesda)">
        <title>Comparative analysis highlights variable genome content of wheat rusts and divergence of the mating loci.</title>
        <authorList>
            <person name="Cuomo C.A."/>
            <person name="Bakkeren G."/>
            <person name="Khalil H.B."/>
            <person name="Panwar V."/>
            <person name="Joly D."/>
            <person name="Linning R."/>
            <person name="Sakthikumar S."/>
            <person name="Song X."/>
            <person name="Adiconis X."/>
            <person name="Fan L."/>
            <person name="Goldberg J.M."/>
            <person name="Levin J.Z."/>
            <person name="Young S."/>
            <person name="Zeng Q."/>
            <person name="Anikster Y."/>
            <person name="Bruce M."/>
            <person name="Wang M."/>
            <person name="Yin C."/>
            <person name="McCallum B."/>
            <person name="Szabo L.J."/>
            <person name="Hulbert S."/>
            <person name="Chen X."/>
            <person name="Fellers J.P."/>
        </authorList>
    </citation>
    <scope>NUCLEOTIDE SEQUENCE</scope>
    <source>
        <strain evidence="4">isolate 1-1 / race 1 (BBBD)</strain>
        <strain evidence="5">Isolate 1-1 / race 1 (BBBD)</strain>
    </source>
</reference>
<organism evidence="3">
    <name type="scientific">Puccinia triticina (isolate 1-1 / race 1 (BBBD))</name>
    <name type="common">Brown leaf rust fungus</name>
    <dbReference type="NCBI Taxonomy" id="630390"/>
    <lineage>
        <taxon>Eukaryota</taxon>
        <taxon>Fungi</taxon>
        <taxon>Dikarya</taxon>
        <taxon>Basidiomycota</taxon>
        <taxon>Pucciniomycotina</taxon>
        <taxon>Pucciniomycetes</taxon>
        <taxon>Pucciniales</taxon>
        <taxon>Pucciniaceae</taxon>
        <taxon>Puccinia</taxon>
    </lineage>
</organism>
<accession>A0A180G8U9</accession>
<dbReference type="OrthoDB" id="2499380at2759"/>